<dbReference type="AlphaFoldDB" id="A0A507EER3"/>
<comment type="caution">
    <text evidence="6">The sequence shown here is derived from an EMBL/GenBank/DDBJ whole genome shotgun (WGS) entry which is preliminary data.</text>
</comment>
<comment type="similarity">
    <text evidence="4">Belongs to the EMC2 family.</text>
</comment>
<evidence type="ECO:0000256" key="4">
    <source>
        <dbReference type="RuleBase" id="RU367091"/>
    </source>
</evidence>
<reference evidence="6 7" key="1">
    <citation type="journal article" date="2019" name="Sci. Rep.">
        <title>Comparative genomics of chytrid fungi reveal insights into the obligate biotrophic and pathogenic lifestyle of Synchytrium endobioticum.</title>
        <authorList>
            <person name="van de Vossenberg B.T.L.H."/>
            <person name="Warris S."/>
            <person name="Nguyen H.D.T."/>
            <person name="van Gent-Pelzer M.P.E."/>
            <person name="Joly D.L."/>
            <person name="van de Geest H.C."/>
            <person name="Bonants P.J.M."/>
            <person name="Smith D.S."/>
            <person name="Levesque C.A."/>
            <person name="van der Lee T.A.J."/>
        </authorList>
    </citation>
    <scope>NUCLEOTIDE SEQUENCE [LARGE SCALE GENOMIC DNA]</scope>
    <source>
        <strain evidence="6 7">CBS 809.83</strain>
    </source>
</reference>
<comment type="function">
    <text evidence="4">Part of the endoplasmic reticulum membrane protein complex (EMC) that enables the energy-independent insertion into endoplasmic reticulum membranes of newly synthesized membrane proteins.</text>
</comment>
<evidence type="ECO:0000313" key="6">
    <source>
        <dbReference type="EMBL" id="TPX61670.1"/>
    </source>
</evidence>
<evidence type="ECO:0000256" key="1">
    <source>
        <dbReference type="ARBA" id="ARBA00022737"/>
    </source>
</evidence>
<comment type="subunit">
    <text evidence="4">Component of the ER membrane protein complex (EMC).</text>
</comment>
<dbReference type="SMART" id="SM00028">
    <property type="entry name" value="TPR"/>
    <property type="match status" value="3"/>
</dbReference>
<evidence type="ECO:0000256" key="2">
    <source>
        <dbReference type="ARBA" id="ARBA00022803"/>
    </source>
</evidence>
<proteinExistence type="inferred from homology"/>
<dbReference type="InterPro" id="IPR019734">
    <property type="entry name" value="TPR_rpt"/>
</dbReference>
<dbReference type="Proteomes" id="UP000318582">
    <property type="component" value="Unassembled WGS sequence"/>
</dbReference>
<feature type="repeat" description="TPR" evidence="3">
    <location>
        <begin position="95"/>
        <end position="128"/>
    </location>
</feature>
<feature type="repeat" description="TPR" evidence="3">
    <location>
        <begin position="163"/>
        <end position="196"/>
    </location>
</feature>
<gene>
    <name evidence="6" type="ORF">PhCBS80983_g01010</name>
</gene>
<dbReference type="Gene3D" id="1.25.40.10">
    <property type="entry name" value="Tetratricopeptide repeat domain"/>
    <property type="match status" value="1"/>
</dbReference>
<dbReference type="InterPro" id="IPR055217">
    <property type="entry name" value="TPR_EMC2"/>
</dbReference>
<dbReference type="InterPro" id="IPR011990">
    <property type="entry name" value="TPR-like_helical_dom_sf"/>
</dbReference>
<feature type="domain" description="EMC2 TPR-like" evidence="5">
    <location>
        <begin position="98"/>
        <end position="206"/>
    </location>
</feature>
<name>A0A507EER3_9FUNG</name>
<dbReference type="GO" id="GO:0072546">
    <property type="term" value="C:EMC complex"/>
    <property type="evidence" value="ECO:0007669"/>
    <property type="project" value="UniProtKB-UniRule"/>
</dbReference>
<protein>
    <recommendedName>
        <fullName evidence="4">ER membrane protein complex subunit 2</fullName>
    </recommendedName>
</protein>
<evidence type="ECO:0000256" key="3">
    <source>
        <dbReference type="PROSITE-ProRule" id="PRU00339"/>
    </source>
</evidence>
<keyword evidence="4" id="KW-0472">Membrane</keyword>
<dbReference type="InterPro" id="IPR039856">
    <property type="entry name" value="EMC2-like"/>
</dbReference>
<organism evidence="6 7">
    <name type="scientific">Powellomyces hirtus</name>
    <dbReference type="NCBI Taxonomy" id="109895"/>
    <lineage>
        <taxon>Eukaryota</taxon>
        <taxon>Fungi</taxon>
        <taxon>Fungi incertae sedis</taxon>
        <taxon>Chytridiomycota</taxon>
        <taxon>Chytridiomycota incertae sedis</taxon>
        <taxon>Chytridiomycetes</taxon>
        <taxon>Spizellomycetales</taxon>
        <taxon>Powellomycetaceae</taxon>
        <taxon>Powellomyces</taxon>
    </lineage>
</organism>
<dbReference type="Pfam" id="PF22890">
    <property type="entry name" value="TPR_EMC2"/>
    <property type="match status" value="1"/>
</dbReference>
<dbReference type="PANTHER" id="PTHR12760">
    <property type="entry name" value="TETRATRICOPEPTIDE REPEAT PROTEIN"/>
    <property type="match status" value="1"/>
</dbReference>
<comment type="subcellular location">
    <subcellularLocation>
        <location evidence="4">Endoplasmic reticulum membrane</location>
        <topology evidence="4">Peripheral membrane protein</topology>
        <orientation evidence="4">Cytoplasmic side</orientation>
    </subcellularLocation>
</comment>
<dbReference type="STRING" id="109895.A0A507EER3"/>
<evidence type="ECO:0000259" key="5">
    <source>
        <dbReference type="Pfam" id="PF22890"/>
    </source>
</evidence>
<keyword evidence="2 3" id="KW-0802">TPR repeat</keyword>
<keyword evidence="4" id="KW-0256">Endoplasmic reticulum</keyword>
<dbReference type="EMBL" id="QEAQ01000006">
    <property type="protein sequence ID" value="TPX61670.1"/>
    <property type="molecule type" value="Genomic_DNA"/>
</dbReference>
<sequence length="317" mass="35032">MAPPNYNAAEARQKLASLRMGLSEPGITASQGFNAYDPTEVVTLGLELLKTSETEIEWFAVLEQVFVACLDKGDIRGASALLTKIESRFSYDSSVRVKRLHGLLAESHGDFDRAIEIYNAALEQDEVNVLIHKRLVAVLVSQGKRTEAIERLVVYVDAFMQDVEGWTELAALYLEENMLQQAAFCFEELLMLRPQNHLYHVRYAELLYTLGKFDPAVKYYCAALELCRDNVRALCGLRVATAAVLAGQGKEKGAATGGKNAKKVVSVTREGDEVDVVDSETITALSKLANDRLSALYTEAAPEYPMINTVVKSWLST</sequence>
<keyword evidence="1" id="KW-0677">Repeat</keyword>
<evidence type="ECO:0000313" key="7">
    <source>
        <dbReference type="Proteomes" id="UP000318582"/>
    </source>
</evidence>
<dbReference type="PROSITE" id="PS50005">
    <property type="entry name" value="TPR"/>
    <property type="match status" value="2"/>
</dbReference>
<accession>A0A507EER3</accession>
<keyword evidence="7" id="KW-1185">Reference proteome</keyword>
<dbReference type="SUPFAM" id="SSF48452">
    <property type="entry name" value="TPR-like"/>
    <property type="match status" value="1"/>
</dbReference>